<keyword evidence="1" id="KW-0732">Signal</keyword>
<organism evidence="3 4">
    <name type="scientific">Capillimicrobium parvum</name>
    <dbReference type="NCBI Taxonomy" id="2884022"/>
    <lineage>
        <taxon>Bacteria</taxon>
        <taxon>Bacillati</taxon>
        <taxon>Actinomycetota</taxon>
        <taxon>Thermoleophilia</taxon>
        <taxon>Solirubrobacterales</taxon>
        <taxon>Capillimicrobiaceae</taxon>
        <taxon>Capillimicrobium</taxon>
    </lineage>
</organism>
<dbReference type="Pfam" id="PF01522">
    <property type="entry name" value="Polysacc_deac_1"/>
    <property type="match status" value="1"/>
</dbReference>
<dbReference type="CDD" id="cd10918">
    <property type="entry name" value="CE4_NodB_like_5s_6s"/>
    <property type="match status" value="1"/>
</dbReference>
<evidence type="ECO:0000256" key="1">
    <source>
        <dbReference type="ARBA" id="ARBA00022729"/>
    </source>
</evidence>
<feature type="domain" description="NodB homology" evidence="2">
    <location>
        <begin position="68"/>
        <end position="269"/>
    </location>
</feature>
<dbReference type="AlphaFoldDB" id="A0A9E6XUG0"/>
<dbReference type="InterPro" id="IPR011330">
    <property type="entry name" value="Glyco_hydro/deAcase_b/a-brl"/>
</dbReference>
<dbReference type="Proteomes" id="UP001162834">
    <property type="component" value="Chromosome"/>
</dbReference>
<name>A0A9E6XUG0_9ACTN</name>
<protein>
    <recommendedName>
        <fullName evidence="2">NodB homology domain-containing protein</fullName>
    </recommendedName>
</protein>
<dbReference type="Gene3D" id="3.20.20.370">
    <property type="entry name" value="Glycoside hydrolase/deacetylase"/>
    <property type="match status" value="1"/>
</dbReference>
<dbReference type="PANTHER" id="PTHR34216:SF7">
    <property type="entry name" value="POLY-BETA-1,6-N-ACETYL-D-GLUCOSAMINE N-DEACETYLASE"/>
    <property type="match status" value="1"/>
</dbReference>
<evidence type="ECO:0000259" key="2">
    <source>
        <dbReference type="PROSITE" id="PS51677"/>
    </source>
</evidence>
<dbReference type="EMBL" id="CP087164">
    <property type="protein sequence ID" value="UGS34616.1"/>
    <property type="molecule type" value="Genomic_DNA"/>
</dbReference>
<dbReference type="InterPro" id="IPR002509">
    <property type="entry name" value="NODB_dom"/>
</dbReference>
<accession>A0A9E6XUG0</accession>
<reference evidence="3" key="1">
    <citation type="journal article" date="2022" name="Int. J. Syst. Evol. Microbiol.">
        <title>Pseudomonas aegrilactucae sp. nov. and Pseudomonas morbosilactucae sp. nov., pathogens causing bacterial rot of lettuce in Japan.</title>
        <authorList>
            <person name="Sawada H."/>
            <person name="Fujikawa T."/>
            <person name="Satou M."/>
        </authorList>
    </citation>
    <scope>NUCLEOTIDE SEQUENCE</scope>
    <source>
        <strain evidence="3">0166_1</strain>
    </source>
</reference>
<dbReference type="GO" id="GO:0016810">
    <property type="term" value="F:hydrolase activity, acting on carbon-nitrogen (but not peptide) bonds"/>
    <property type="evidence" value="ECO:0007669"/>
    <property type="project" value="InterPro"/>
</dbReference>
<sequence length="269" mass="29476">MNSSDGAAPVGRSRRRILILGYHSVSDTWPAATSVRPRDLFEQLAALVRRGFRGATLTEALTAPRHPRTLVVTFDDAHRSVLELGLPILERMGLPGTVFVPTAYPASGRPLDWDGYSRWLGTEHEHELACMDWDQLRRLARRGWEIGSHTRSHPRLTHLGDADLASELRGSREDCEDALGRRCVSIAYPYGDVDGRVAAAARDAGFALGATLPRHAAPPLPLLWPRVGVYHGEDAKVVRRRAWRRAHPLADAGIGAVLTAARGMLGRGA</sequence>
<dbReference type="GO" id="GO:0005975">
    <property type="term" value="P:carbohydrate metabolic process"/>
    <property type="evidence" value="ECO:0007669"/>
    <property type="project" value="InterPro"/>
</dbReference>
<keyword evidence="4" id="KW-1185">Reference proteome</keyword>
<dbReference type="RefSeq" id="WP_259314282.1">
    <property type="nucleotide sequence ID" value="NZ_CP087164.1"/>
</dbReference>
<dbReference type="KEGG" id="sbae:DSM104329_00995"/>
<proteinExistence type="predicted"/>
<dbReference type="PROSITE" id="PS51677">
    <property type="entry name" value="NODB"/>
    <property type="match status" value="1"/>
</dbReference>
<dbReference type="PANTHER" id="PTHR34216">
    <property type="match status" value="1"/>
</dbReference>
<gene>
    <name evidence="3" type="ORF">DSM104329_00995</name>
</gene>
<dbReference type="SUPFAM" id="SSF88713">
    <property type="entry name" value="Glycoside hydrolase/deacetylase"/>
    <property type="match status" value="1"/>
</dbReference>
<dbReference type="InterPro" id="IPR051398">
    <property type="entry name" value="Polysacch_Deacetylase"/>
</dbReference>
<evidence type="ECO:0000313" key="3">
    <source>
        <dbReference type="EMBL" id="UGS34616.1"/>
    </source>
</evidence>
<evidence type="ECO:0000313" key="4">
    <source>
        <dbReference type="Proteomes" id="UP001162834"/>
    </source>
</evidence>